<accession>A0A0F9A3Z8</accession>
<dbReference type="AlphaFoldDB" id="A0A0F9A3Z8"/>
<gene>
    <name evidence="1" type="ORF">LCGC14_2617610</name>
</gene>
<proteinExistence type="predicted"/>
<reference evidence="1" key="1">
    <citation type="journal article" date="2015" name="Nature">
        <title>Complex archaea that bridge the gap between prokaryotes and eukaryotes.</title>
        <authorList>
            <person name="Spang A."/>
            <person name="Saw J.H."/>
            <person name="Jorgensen S.L."/>
            <person name="Zaremba-Niedzwiedzka K."/>
            <person name="Martijn J."/>
            <person name="Lind A.E."/>
            <person name="van Eijk R."/>
            <person name="Schleper C."/>
            <person name="Guy L."/>
            <person name="Ettema T.J."/>
        </authorList>
    </citation>
    <scope>NUCLEOTIDE SEQUENCE</scope>
</reference>
<comment type="caution">
    <text evidence="1">The sequence shown here is derived from an EMBL/GenBank/DDBJ whole genome shotgun (WGS) entry which is preliminary data.</text>
</comment>
<name>A0A0F9A3Z8_9ZZZZ</name>
<sequence>MEFYGFVPKTLKTFALRHADIIEEVSEEGVDGYWIELNPGWIDEESGLHQIHEYTIAAVKNRFQFVRKEQ</sequence>
<evidence type="ECO:0000313" key="1">
    <source>
        <dbReference type="EMBL" id="KKL04284.1"/>
    </source>
</evidence>
<dbReference type="EMBL" id="LAZR01044588">
    <property type="protein sequence ID" value="KKL04284.1"/>
    <property type="molecule type" value="Genomic_DNA"/>
</dbReference>
<protein>
    <submittedName>
        <fullName evidence="1">Uncharacterized protein</fullName>
    </submittedName>
</protein>
<organism evidence="1">
    <name type="scientific">marine sediment metagenome</name>
    <dbReference type="NCBI Taxonomy" id="412755"/>
    <lineage>
        <taxon>unclassified sequences</taxon>
        <taxon>metagenomes</taxon>
        <taxon>ecological metagenomes</taxon>
    </lineage>
</organism>